<evidence type="ECO:0000256" key="4">
    <source>
        <dbReference type="ARBA" id="ARBA00022946"/>
    </source>
</evidence>
<evidence type="ECO:0000313" key="14">
    <source>
        <dbReference type="Proteomes" id="UP001194580"/>
    </source>
</evidence>
<feature type="coiled-coil region" evidence="11">
    <location>
        <begin position="85"/>
        <end position="179"/>
    </location>
</feature>
<comment type="subcellular location">
    <subcellularLocation>
        <location evidence="10">Mitochondrion inner membrane</location>
        <topology evidence="10">Multi-pass membrane protein</topology>
    </subcellularLocation>
</comment>
<keyword evidence="3 10" id="KW-0999">Mitochondrion inner membrane</keyword>
<dbReference type="Proteomes" id="UP001194580">
    <property type="component" value="Unassembled WGS sequence"/>
</dbReference>
<evidence type="ECO:0000256" key="8">
    <source>
        <dbReference type="ARBA" id="ARBA00023136"/>
    </source>
</evidence>
<dbReference type="AlphaFoldDB" id="A0AAD4HA74"/>
<dbReference type="GO" id="GO:0007007">
    <property type="term" value="P:inner mitochondrial membrane organization"/>
    <property type="evidence" value="ECO:0007669"/>
    <property type="project" value="TreeGrafter"/>
</dbReference>
<dbReference type="PANTHER" id="PTHR31961:SF3">
    <property type="entry name" value="SENSITIVE TO HIGH EXPRESSION PROTEIN 9, MITOCHONDRIAL"/>
    <property type="match status" value="1"/>
</dbReference>
<gene>
    <name evidence="13" type="primary">SHE9</name>
    <name evidence="13" type="ORF">BGZ95_004094</name>
</gene>
<comment type="similarity">
    <text evidence="1 10">Belongs to the SHE9 family.</text>
</comment>
<feature type="region of interest" description="Disordered" evidence="12">
    <location>
        <begin position="221"/>
        <end position="250"/>
    </location>
</feature>
<sequence>MASPFRLIRPAAGTLARNQGSHLGTTSIYSSLHTYSFSNGRSVAFTSFVAKRAFSISAFRSNSNSNNSNSSSPKDIVNKSQAHLVEEESAKKLAAEAERKRVEAQDAALKEILESAAAEKKKLEEEALRIAEEKARRVAKEAAEVEAARLAKAKADAQAREASERAARAEEKRTAERMQAAARLKAESIVSSPASQESIAGSKILDKEPSTAKLSASIVTNDTASHSSQGAESGSMANGVATSSSDLKDDPLEQLKSRLMPYRHSLTSSTEHLRSNIFESLRDLSESIKRKDYRETIAQLSEHLNNFTGYNSINDLKHKVTTHGAQLDEARVNLVQAKQLYEDAIKTRSDTQKAINDLLQRKHLWSPNDVIRFTDLYRSEHANEQAEAKSKQEYKQAEANVEEKSRRLTTIIMERYHEEQVWSDKIRAASTYGTWGLIGMNVMAFLIVQAFVEPRRRRKQVERYEELVQDLTERGVLPEKKATPLTTGSAPTSAAVAAVQDASPEETKEVASIAVGGALLGGEDVLLKMIQSAERQEERLDRVEHLLRQQIPGAALETDESDKPAIAAQEETEEAGEFIVAEDGTILFVSDEKDAGTVDMGESWGEEVTGGSISRDTSVSIVAHPSSRFSRVLKDGDVEVVATRRDFLLSGLGGAIIGGLVTLAVMMNR</sequence>
<dbReference type="Pfam" id="PF05546">
    <property type="entry name" value="She9_MDM33"/>
    <property type="match status" value="1"/>
</dbReference>
<dbReference type="EMBL" id="JAAAIL010000199">
    <property type="protein sequence ID" value="KAG0278400.1"/>
    <property type="molecule type" value="Genomic_DNA"/>
</dbReference>
<keyword evidence="8 10" id="KW-0472">Membrane</keyword>
<evidence type="ECO:0000313" key="13">
    <source>
        <dbReference type="EMBL" id="KAG0278400.1"/>
    </source>
</evidence>
<comment type="function">
    <text evidence="9">Required for the maintenance of the structure of the mitochondrial inner membrane. Involved in mitochondrial morphology. Causes growth arrest when highly overexpressed.</text>
</comment>
<accession>A0AAD4HA74</accession>
<evidence type="ECO:0000256" key="11">
    <source>
        <dbReference type="SAM" id="Coils"/>
    </source>
</evidence>
<comment type="subunit">
    <text evidence="10">Homooligomer.</text>
</comment>
<organism evidence="13 14">
    <name type="scientific">Linnemannia exigua</name>
    <dbReference type="NCBI Taxonomy" id="604196"/>
    <lineage>
        <taxon>Eukaryota</taxon>
        <taxon>Fungi</taxon>
        <taxon>Fungi incertae sedis</taxon>
        <taxon>Mucoromycota</taxon>
        <taxon>Mortierellomycotina</taxon>
        <taxon>Mortierellomycetes</taxon>
        <taxon>Mortierellales</taxon>
        <taxon>Mortierellaceae</taxon>
        <taxon>Linnemannia</taxon>
    </lineage>
</organism>
<proteinExistence type="inferred from homology"/>
<feature type="transmembrane region" description="Helical" evidence="10">
    <location>
        <begin position="432"/>
        <end position="452"/>
    </location>
</feature>
<evidence type="ECO:0000256" key="12">
    <source>
        <dbReference type="SAM" id="MobiDB-lite"/>
    </source>
</evidence>
<evidence type="ECO:0000256" key="7">
    <source>
        <dbReference type="ARBA" id="ARBA00023128"/>
    </source>
</evidence>
<keyword evidence="7 10" id="KW-0496">Mitochondrion</keyword>
<evidence type="ECO:0000256" key="9">
    <source>
        <dbReference type="ARBA" id="ARBA00024807"/>
    </source>
</evidence>
<keyword evidence="5 10" id="KW-1133">Transmembrane helix</keyword>
<keyword evidence="2 10" id="KW-0812">Transmembrane</keyword>
<protein>
    <recommendedName>
        <fullName evidence="10">Sensitive to high expression protein 9, mitochondrial</fullName>
    </recommendedName>
</protein>
<evidence type="ECO:0000256" key="6">
    <source>
        <dbReference type="ARBA" id="ARBA00023054"/>
    </source>
</evidence>
<dbReference type="InterPro" id="IPR008839">
    <property type="entry name" value="MDM33_fungi"/>
</dbReference>
<keyword evidence="6 11" id="KW-0175">Coiled coil</keyword>
<feature type="coiled-coil region" evidence="11">
    <location>
        <begin position="387"/>
        <end position="414"/>
    </location>
</feature>
<feature type="compositionally biased region" description="Polar residues" evidence="12">
    <location>
        <begin position="221"/>
        <end position="245"/>
    </location>
</feature>
<evidence type="ECO:0000256" key="2">
    <source>
        <dbReference type="ARBA" id="ARBA00022692"/>
    </source>
</evidence>
<evidence type="ECO:0000256" key="1">
    <source>
        <dbReference type="ARBA" id="ARBA00007472"/>
    </source>
</evidence>
<keyword evidence="14" id="KW-1185">Reference proteome</keyword>
<reference evidence="13" key="1">
    <citation type="journal article" date="2020" name="Fungal Divers.">
        <title>Resolving the Mortierellaceae phylogeny through synthesis of multi-gene phylogenetics and phylogenomics.</title>
        <authorList>
            <person name="Vandepol N."/>
            <person name="Liber J."/>
            <person name="Desiro A."/>
            <person name="Na H."/>
            <person name="Kennedy M."/>
            <person name="Barry K."/>
            <person name="Grigoriev I.V."/>
            <person name="Miller A.N."/>
            <person name="O'Donnell K."/>
            <person name="Stajich J.E."/>
            <person name="Bonito G."/>
        </authorList>
    </citation>
    <scope>NUCLEOTIDE SEQUENCE</scope>
    <source>
        <strain evidence="13">NRRL 28262</strain>
    </source>
</reference>
<evidence type="ECO:0000256" key="3">
    <source>
        <dbReference type="ARBA" id="ARBA00022792"/>
    </source>
</evidence>
<keyword evidence="4 10" id="KW-0809">Transit peptide</keyword>
<name>A0AAD4HA74_9FUNG</name>
<feature type="transmembrane region" description="Helical" evidence="10">
    <location>
        <begin position="647"/>
        <end position="667"/>
    </location>
</feature>
<dbReference type="GO" id="GO:0005743">
    <property type="term" value="C:mitochondrial inner membrane"/>
    <property type="evidence" value="ECO:0007669"/>
    <property type="project" value="UniProtKB-SubCell"/>
</dbReference>
<evidence type="ECO:0000256" key="5">
    <source>
        <dbReference type="ARBA" id="ARBA00022989"/>
    </source>
</evidence>
<comment type="caution">
    <text evidence="13">The sequence shown here is derived from an EMBL/GenBank/DDBJ whole genome shotgun (WGS) entry which is preliminary data.</text>
</comment>
<dbReference type="PANTHER" id="PTHR31961">
    <property type="entry name" value="SENSITIVE TO HIGH EXPRESSION PROTEIN 9, MITOCHONDRIAL"/>
    <property type="match status" value="1"/>
</dbReference>
<evidence type="ECO:0000256" key="10">
    <source>
        <dbReference type="RuleBase" id="RU364128"/>
    </source>
</evidence>